<sequence>MFSSSSRNSLLSPWSSMEQSDSEVLDISTKVQLHGVLWKRPFGRPSAKWSRRFFIIKDSFLLYYAESEKRSFESSRYFNIHPKGVIPLGGCVVSANEDMGMPFAIVINLEDFTGTIVLAAESEEEQVQWMEMLQESGKVTWKNAQLGEAMIETLEAQGLQLAKEKQEYLDKLMEETEELSHQRAQKEELERLNQVLEEEKIKYEEVVLELKAEQEQIKLDLDGTSQSLKGVEHEKEELSTLTVMLQKSIEELSHEKQRTLERLGVKEQEDTGLETAAENSTYTKSEDGEELGDVDLLQDLRHIEEQMKLLLKEKEHADDKIRDNEQRAKVLQQEREYYSSQARTLQQSLSQLTVDKQQTEAELKAEIESRVELEKRLKQAEEALQDLEKGLNTIERTKERDEKLKGDVTQLRRFFEECICAAEIEAKLPSIMKNAVYLHKAAARRIKSCRIQRRASRRHWCKLILVSNTDSSNMEELRETARRLTSDSSFRESVYKIIARKDATNKMED</sequence>
<evidence type="ECO:0000313" key="4">
    <source>
        <dbReference type="Proteomes" id="UP000265040"/>
    </source>
</evidence>
<evidence type="ECO:0000313" key="3">
    <source>
        <dbReference type="Ensembl" id="ENSATEP00000046537.1"/>
    </source>
</evidence>
<dbReference type="Gene3D" id="2.30.29.30">
    <property type="entry name" value="Pleckstrin-homology domain (PH domain)/Phosphotyrosine-binding domain (PTB)"/>
    <property type="match status" value="1"/>
</dbReference>
<feature type="coiled-coil region" evidence="1">
    <location>
        <begin position="300"/>
        <end position="404"/>
    </location>
</feature>
<feature type="coiled-coil region" evidence="1">
    <location>
        <begin position="151"/>
        <end position="216"/>
    </location>
</feature>
<dbReference type="GeneTree" id="ENSGT00950000183017"/>
<evidence type="ECO:0000259" key="2">
    <source>
        <dbReference type="PROSITE" id="PS50003"/>
    </source>
</evidence>
<dbReference type="CDD" id="cd13281">
    <property type="entry name" value="PH_PLEKHD1"/>
    <property type="match status" value="1"/>
</dbReference>
<reference evidence="3" key="3">
    <citation type="submission" date="2025-09" db="UniProtKB">
        <authorList>
            <consortium name="Ensembl"/>
        </authorList>
    </citation>
    <scope>IDENTIFICATION</scope>
</reference>
<protein>
    <recommendedName>
        <fullName evidence="2">PH domain-containing protein</fullName>
    </recommendedName>
</protein>
<reference evidence="3" key="2">
    <citation type="submission" date="2025-08" db="UniProtKB">
        <authorList>
            <consortium name="Ensembl"/>
        </authorList>
    </citation>
    <scope>IDENTIFICATION</scope>
</reference>
<dbReference type="PANTHER" id="PTHR14383:SF1">
    <property type="entry name" value="PLECKSTRIN HOMOLOGY DOMAIN-CONTAINING FAMILY D MEMBER 1"/>
    <property type="match status" value="1"/>
</dbReference>
<proteinExistence type="predicted"/>
<dbReference type="InterPro" id="IPR001849">
    <property type="entry name" value="PH_domain"/>
</dbReference>
<dbReference type="SUPFAM" id="SSF57997">
    <property type="entry name" value="Tropomyosin"/>
    <property type="match status" value="1"/>
</dbReference>
<dbReference type="AlphaFoldDB" id="A0A7N6FAA4"/>
<keyword evidence="4" id="KW-1185">Reference proteome</keyword>
<reference evidence="3" key="1">
    <citation type="submission" date="2021-04" db="EMBL/GenBank/DDBJ databases">
        <authorList>
            <consortium name="Wellcome Sanger Institute Data Sharing"/>
        </authorList>
    </citation>
    <scope>NUCLEOTIDE SEQUENCE [LARGE SCALE GENOMIC DNA]</scope>
</reference>
<accession>A0A7N6FAA4</accession>
<dbReference type="Proteomes" id="UP000265040">
    <property type="component" value="Chromosome 22"/>
</dbReference>
<feature type="domain" description="PH" evidence="2">
    <location>
        <begin position="30"/>
        <end position="138"/>
    </location>
</feature>
<dbReference type="InParanoid" id="A0A7N6FAA4"/>
<dbReference type="OrthoDB" id="185175at2759"/>
<organism evidence="3 4">
    <name type="scientific">Anabas testudineus</name>
    <name type="common">Climbing perch</name>
    <name type="synonym">Anthias testudineus</name>
    <dbReference type="NCBI Taxonomy" id="64144"/>
    <lineage>
        <taxon>Eukaryota</taxon>
        <taxon>Metazoa</taxon>
        <taxon>Chordata</taxon>
        <taxon>Craniata</taxon>
        <taxon>Vertebrata</taxon>
        <taxon>Euteleostomi</taxon>
        <taxon>Actinopterygii</taxon>
        <taxon>Neopterygii</taxon>
        <taxon>Teleostei</taxon>
        <taxon>Neoteleostei</taxon>
        <taxon>Acanthomorphata</taxon>
        <taxon>Anabantaria</taxon>
        <taxon>Anabantiformes</taxon>
        <taxon>Anabantoidei</taxon>
        <taxon>Anabantidae</taxon>
        <taxon>Anabas</taxon>
    </lineage>
</organism>
<dbReference type="PANTHER" id="PTHR14383">
    <property type="entry name" value="SWAP-70 RECOMBINASE"/>
    <property type="match status" value="1"/>
</dbReference>
<dbReference type="Pfam" id="PF00169">
    <property type="entry name" value="PH"/>
    <property type="match status" value="1"/>
</dbReference>
<evidence type="ECO:0000256" key="1">
    <source>
        <dbReference type="SAM" id="Coils"/>
    </source>
</evidence>
<gene>
    <name evidence="3" type="primary">PLEKHD1</name>
</gene>
<keyword evidence="1" id="KW-0175">Coiled coil</keyword>
<dbReference type="InterPro" id="IPR011993">
    <property type="entry name" value="PH-like_dom_sf"/>
</dbReference>
<dbReference type="Ensembl" id="ENSATET00000065517.1">
    <property type="protein sequence ID" value="ENSATEP00000046537.1"/>
    <property type="gene ID" value="ENSATEG00000020601.3"/>
</dbReference>
<name>A0A7N6FAA4_ANATE</name>
<dbReference type="SMART" id="SM00233">
    <property type="entry name" value="PH"/>
    <property type="match status" value="1"/>
</dbReference>
<dbReference type="SUPFAM" id="SSF50729">
    <property type="entry name" value="PH domain-like"/>
    <property type="match status" value="1"/>
</dbReference>
<dbReference type="PROSITE" id="PS50003">
    <property type="entry name" value="PH_DOMAIN"/>
    <property type="match status" value="1"/>
</dbReference>